<sequence>MANLQLTSNITFLYFNDLEAAKPFFEEVLGLEKAYDPGWAAVYRLRDKAFLGAVDNHSGSIQVTSTDSVLISLTVDNIEEVHESLKGSRGVEGLSEIKQVKDLALKSFFFTGPEGYHFEVEQFTSGALSELF</sequence>
<dbReference type="Proteomes" id="UP001203136">
    <property type="component" value="Unassembled WGS sequence"/>
</dbReference>
<proteinExistence type="predicted"/>
<dbReference type="InterPro" id="IPR029068">
    <property type="entry name" value="Glyas_Bleomycin-R_OHBP_Dase"/>
</dbReference>
<evidence type="ECO:0000313" key="2">
    <source>
        <dbReference type="EMBL" id="MCK0088367.1"/>
    </source>
</evidence>
<dbReference type="InterPro" id="IPR004360">
    <property type="entry name" value="Glyas_Fos-R_dOase_dom"/>
</dbReference>
<dbReference type="RefSeq" id="WP_003510182.1">
    <property type="nucleotide sequence ID" value="NZ_BAABZD010000005.1"/>
</dbReference>
<dbReference type="EMBL" id="JAINVB010000001">
    <property type="protein sequence ID" value="MCK0088367.1"/>
    <property type="molecule type" value="Genomic_DNA"/>
</dbReference>
<dbReference type="Proteomes" id="UP001300871">
    <property type="component" value="Unassembled WGS sequence"/>
</dbReference>
<accession>A0AAW5F9D1</accession>
<comment type="caution">
    <text evidence="2">The sequence shown here is derived from an EMBL/GenBank/DDBJ whole genome shotgun (WGS) entry which is preliminary data.</text>
</comment>
<evidence type="ECO:0000259" key="1">
    <source>
        <dbReference type="Pfam" id="PF00903"/>
    </source>
</evidence>
<dbReference type="SUPFAM" id="SSF54593">
    <property type="entry name" value="Glyoxalase/Bleomycin resistance protein/Dihydroxybiphenyl dioxygenase"/>
    <property type="match status" value="1"/>
</dbReference>
<feature type="domain" description="Glyoxalase/fosfomycin resistance/dioxygenase" evidence="1">
    <location>
        <begin position="12"/>
        <end position="120"/>
    </location>
</feature>
<dbReference type="Pfam" id="PF00903">
    <property type="entry name" value="Glyoxalase"/>
    <property type="match status" value="1"/>
</dbReference>
<evidence type="ECO:0000313" key="4">
    <source>
        <dbReference type="Proteomes" id="UP001203136"/>
    </source>
</evidence>
<gene>
    <name evidence="2" type="ORF">K5I21_21330</name>
    <name evidence="3" type="ORF">PM006_06340</name>
</gene>
<dbReference type="EMBL" id="JAQLGM010000011">
    <property type="protein sequence ID" value="MDB1999815.1"/>
    <property type="molecule type" value="Genomic_DNA"/>
</dbReference>
<organism evidence="2 4">
    <name type="scientific">Clostridium symbiosum</name>
    <name type="common">Bacteroides symbiosus</name>
    <dbReference type="NCBI Taxonomy" id="1512"/>
    <lineage>
        <taxon>Bacteria</taxon>
        <taxon>Bacillati</taxon>
        <taxon>Bacillota</taxon>
        <taxon>Clostridia</taxon>
        <taxon>Lachnospirales</taxon>
        <taxon>Lachnospiraceae</taxon>
        <taxon>Otoolea</taxon>
    </lineage>
</organism>
<dbReference type="CDD" id="cd06587">
    <property type="entry name" value="VOC"/>
    <property type="match status" value="1"/>
</dbReference>
<dbReference type="AlphaFoldDB" id="A0AAW5F9D1"/>
<reference evidence="3" key="2">
    <citation type="submission" date="2023-01" db="EMBL/GenBank/DDBJ databases">
        <title>Human gut microbiome strain richness.</title>
        <authorList>
            <person name="Chen-Liaw A."/>
        </authorList>
    </citation>
    <scope>NUCLEOTIDE SEQUENCE</scope>
    <source>
        <strain evidence="3">B1_m1001713B170214d0_201011</strain>
    </source>
</reference>
<protein>
    <submittedName>
        <fullName evidence="2">VOC family protein</fullName>
    </submittedName>
</protein>
<name>A0AAW5F9D1_CLOSY</name>
<dbReference type="Gene3D" id="3.10.180.10">
    <property type="entry name" value="2,3-Dihydroxybiphenyl 1,2-Dioxygenase, domain 1"/>
    <property type="match status" value="1"/>
</dbReference>
<reference evidence="2" key="1">
    <citation type="journal article" date="2022" name="Cell Host Microbe">
        <title>Colonization of the live biotherapeutic product VE303 and modulation of the microbiota and metabolites in healthy volunteers.</title>
        <authorList>
            <person name="Dsouza M."/>
            <person name="Menon R."/>
            <person name="Crossette E."/>
            <person name="Bhattarai S.K."/>
            <person name="Schneider J."/>
            <person name="Kim Y.G."/>
            <person name="Reddy S."/>
            <person name="Caballero S."/>
            <person name="Felix C."/>
            <person name="Cornacchione L."/>
            <person name="Hendrickson J."/>
            <person name="Watson A.R."/>
            <person name="Minot S.S."/>
            <person name="Greenfield N."/>
            <person name="Schopf L."/>
            <person name="Szabady R."/>
            <person name="Patarroyo J."/>
            <person name="Smith W."/>
            <person name="Harrison P."/>
            <person name="Kuijper E.J."/>
            <person name="Kelly C.P."/>
            <person name="Olle B."/>
            <person name="Bobilev D."/>
            <person name="Silber J.L."/>
            <person name="Bucci V."/>
            <person name="Roberts B."/>
            <person name="Faith J."/>
            <person name="Norman J.M."/>
        </authorList>
    </citation>
    <scope>NUCLEOTIDE SEQUENCE</scope>
    <source>
        <strain evidence="2">VE303-04</strain>
    </source>
</reference>
<evidence type="ECO:0000313" key="3">
    <source>
        <dbReference type="EMBL" id="MDB1999815.1"/>
    </source>
</evidence>